<name>A0A0F9FMS3_9ZZZZ</name>
<comment type="caution">
    <text evidence="1">The sequence shown here is derived from an EMBL/GenBank/DDBJ whole genome shotgun (WGS) entry which is preliminary data.</text>
</comment>
<dbReference type="AlphaFoldDB" id="A0A0F9FMS3"/>
<organism evidence="1">
    <name type="scientific">marine sediment metagenome</name>
    <dbReference type="NCBI Taxonomy" id="412755"/>
    <lineage>
        <taxon>unclassified sequences</taxon>
        <taxon>metagenomes</taxon>
        <taxon>ecological metagenomes</taxon>
    </lineage>
</organism>
<accession>A0A0F9FMS3</accession>
<evidence type="ECO:0000313" key="1">
    <source>
        <dbReference type="EMBL" id="KKL58600.1"/>
    </source>
</evidence>
<gene>
    <name evidence="1" type="ORF">LCGC14_2223740</name>
</gene>
<reference evidence="1" key="1">
    <citation type="journal article" date="2015" name="Nature">
        <title>Complex archaea that bridge the gap between prokaryotes and eukaryotes.</title>
        <authorList>
            <person name="Spang A."/>
            <person name="Saw J.H."/>
            <person name="Jorgensen S.L."/>
            <person name="Zaremba-Niedzwiedzka K."/>
            <person name="Martijn J."/>
            <person name="Lind A.E."/>
            <person name="van Eijk R."/>
            <person name="Schleper C."/>
            <person name="Guy L."/>
            <person name="Ettema T.J."/>
        </authorList>
    </citation>
    <scope>NUCLEOTIDE SEQUENCE</scope>
</reference>
<dbReference type="EMBL" id="LAZR01029765">
    <property type="protein sequence ID" value="KKL58600.1"/>
    <property type="molecule type" value="Genomic_DNA"/>
</dbReference>
<sequence>MPAKDPLDAIKQDMQRTLDAFSHLNTTLQTVAGKGRSFYPPLLSADEPLRQLAQQMETMVLKAETELNEAALRFVRFDLSLFFKSG</sequence>
<proteinExistence type="predicted"/>
<protein>
    <submittedName>
        <fullName evidence="1">Uncharacterized protein</fullName>
    </submittedName>
</protein>